<protein>
    <submittedName>
        <fullName evidence="6">Peptidase A1 domain-containing protein</fullName>
    </submittedName>
</protein>
<dbReference type="InterPro" id="IPR021109">
    <property type="entry name" value="Peptidase_aspartic_dom_sf"/>
</dbReference>
<dbReference type="Pfam" id="PF00026">
    <property type="entry name" value="Asp"/>
    <property type="match status" value="1"/>
</dbReference>
<dbReference type="SUPFAM" id="SSF50630">
    <property type="entry name" value="Acid proteases"/>
    <property type="match status" value="1"/>
</dbReference>
<name>A0A7I4XX88_HAECO</name>
<dbReference type="GO" id="GO:0005764">
    <property type="term" value="C:lysosome"/>
    <property type="evidence" value="ECO:0007669"/>
    <property type="project" value="TreeGrafter"/>
</dbReference>
<dbReference type="PROSITE" id="PS51767">
    <property type="entry name" value="PEPTIDASE_A1"/>
    <property type="match status" value="1"/>
</dbReference>
<dbReference type="GO" id="GO:0006508">
    <property type="term" value="P:proteolysis"/>
    <property type="evidence" value="ECO:0007669"/>
    <property type="project" value="InterPro"/>
</dbReference>
<dbReference type="InterPro" id="IPR001461">
    <property type="entry name" value="Aspartic_peptidase_A1"/>
</dbReference>
<evidence type="ECO:0000313" key="5">
    <source>
        <dbReference type="Proteomes" id="UP000025227"/>
    </source>
</evidence>
<dbReference type="AlphaFoldDB" id="A0A7I4XX88"/>
<dbReference type="PANTHER" id="PTHR47966">
    <property type="entry name" value="BETA-SITE APP-CLEAVING ENZYME, ISOFORM A-RELATED"/>
    <property type="match status" value="1"/>
</dbReference>
<dbReference type="WBParaSite" id="HCON_00015920-00001">
    <property type="protein sequence ID" value="HCON_00015920-00001"/>
    <property type="gene ID" value="HCON_00015920"/>
</dbReference>
<dbReference type="GO" id="GO:0004190">
    <property type="term" value="F:aspartic-type endopeptidase activity"/>
    <property type="evidence" value="ECO:0007669"/>
    <property type="project" value="InterPro"/>
</dbReference>
<reference evidence="6" key="1">
    <citation type="submission" date="2020-12" db="UniProtKB">
        <authorList>
            <consortium name="WormBaseParasite"/>
        </authorList>
    </citation>
    <scope>IDENTIFICATION</scope>
    <source>
        <strain evidence="6">MHco3</strain>
    </source>
</reference>
<dbReference type="Proteomes" id="UP000025227">
    <property type="component" value="Unplaced"/>
</dbReference>
<feature type="chain" id="PRO_5029761592" evidence="3">
    <location>
        <begin position="18"/>
        <end position="150"/>
    </location>
</feature>
<evidence type="ECO:0000256" key="1">
    <source>
        <dbReference type="ARBA" id="ARBA00007447"/>
    </source>
</evidence>
<keyword evidence="2" id="KW-1015">Disulfide bond</keyword>
<feature type="disulfide bond" evidence="2">
    <location>
        <begin position="101"/>
        <end position="108"/>
    </location>
</feature>
<feature type="domain" description="Peptidase A1" evidence="4">
    <location>
        <begin position="70"/>
        <end position="150"/>
    </location>
</feature>
<evidence type="ECO:0000313" key="6">
    <source>
        <dbReference type="WBParaSite" id="HCON_00015920-00001"/>
    </source>
</evidence>
<proteinExistence type="inferred from homology"/>
<dbReference type="Gene3D" id="2.40.70.10">
    <property type="entry name" value="Acid Proteases"/>
    <property type="match status" value="1"/>
</dbReference>
<keyword evidence="3" id="KW-0732">Signal</keyword>
<dbReference type="PANTHER" id="PTHR47966:SF40">
    <property type="entry name" value="ASPARTIC PROTEASE 3"/>
    <property type="match status" value="1"/>
</dbReference>
<keyword evidence="5" id="KW-1185">Reference proteome</keyword>
<dbReference type="InterPro" id="IPR033121">
    <property type="entry name" value="PEPTIDASE_A1"/>
</dbReference>
<feature type="signal peptide" evidence="3">
    <location>
        <begin position="1"/>
        <end position="17"/>
    </location>
</feature>
<evidence type="ECO:0000256" key="2">
    <source>
        <dbReference type="PIRSR" id="PIRSR601461-2"/>
    </source>
</evidence>
<accession>A0A7I4XX88</accession>
<evidence type="ECO:0000259" key="4">
    <source>
        <dbReference type="PROSITE" id="PS51767"/>
    </source>
</evidence>
<comment type="similarity">
    <text evidence="1">Belongs to the peptidase A1 family.</text>
</comment>
<evidence type="ECO:0000256" key="3">
    <source>
        <dbReference type="SAM" id="SignalP"/>
    </source>
</evidence>
<organism evidence="5 6">
    <name type="scientific">Haemonchus contortus</name>
    <name type="common">Barber pole worm</name>
    <dbReference type="NCBI Taxonomy" id="6289"/>
    <lineage>
        <taxon>Eukaryota</taxon>
        <taxon>Metazoa</taxon>
        <taxon>Ecdysozoa</taxon>
        <taxon>Nematoda</taxon>
        <taxon>Chromadorea</taxon>
        <taxon>Rhabditida</taxon>
        <taxon>Rhabditina</taxon>
        <taxon>Rhabditomorpha</taxon>
        <taxon>Strongyloidea</taxon>
        <taxon>Trichostrongylidae</taxon>
        <taxon>Haemonchus</taxon>
    </lineage>
</organism>
<dbReference type="OrthoDB" id="771136at2759"/>
<sequence length="150" mass="16975">MTSFLHLLLSTCLGIDALWRVPISKTPLDRNYYNKDAIVEYLRQKYITNYTFVSSYDYQGGLSNYLNAQYCGTFQIGTAPQTFKVIFGTGSSNLWVPCSNCPLTNKACLQHQKFNCSQSSTCTQTYQPLPLRYGIGSLRVTSFMMLSVLE</sequence>